<dbReference type="HAMAP" id="MF_01145">
    <property type="entry name" value="Foldase_PrsA"/>
    <property type="match status" value="1"/>
</dbReference>
<dbReference type="PROSITE" id="PS51257">
    <property type="entry name" value="PROKAR_LIPOPROTEIN"/>
    <property type="match status" value="1"/>
</dbReference>
<evidence type="ECO:0000256" key="9">
    <source>
        <dbReference type="ARBA" id="ARBA00023235"/>
    </source>
</evidence>
<dbReference type="Pfam" id="PF13616">
    <property type="entry name" value="Rotamase_3"/>
    <property type="match status" value="1"/>
</dbReference>
<evidence type="ECO:0000256" key="8">
    <source>
        <dbReference type="ARBA" id="ARBA00023139"/>
    </source>
</evidence>
<dbReference type="PROSITE" id="PS50198">
    <property type="entry name" value="PPIC_PPIASE_2"/>
    <property type="match status" value="1"/>
</dbReference>
<dbReference type="InterPro" id="IPR037041">
    <property type="entry name" value="Trigger_fac_C_sf"/>
</dbReference>
<dbReference type="GO" id="GO:0005886">
    <property type="term" value="C:plasma membrane"/>
    <property type="evidence" value="ECO:0007669"/>
    <property type="project" value="UniProtKB-SubCell"/>
</dbReference>
<dbReference type="KEGG" id="aqt:FN924_05730"/>
<comment type="subcellular location">
    <subcellularLocation>
        <location evidence="2 11">Cell membrane</location>
        <topology evidence="2 11">Lipid-anchor</topology>
    </subcellularLocation>
</comment>
<dbReference type="EMBL" id="CP041666">
    <property type="protein sequence ID" value="QDP39719.1"/>
    <property type="molecule type" value="Genomic_DNA"/>
</dbReference>
<dbReference type="GO" id="GO:0015031">
    <property type="term" value="P:protein transport"/>
    <property type="evidence" value="ECO:0007669"/>
    <property type="project" value="InterPro"/>
</dbReference>
<dbReference type="InterPro" id="IPR046357">
    <property type="entry name" value="PPIase_dom_sf"/>
</dbReference>
<name>A0A516KEA1_9BACI</name>
<dbReference type="OrthoDB" id="14196at2"/>
<dbReference type="InterPro" id="IPR000297">
    <property type="entry name" value="PPIase_PpiC"/>
</dbReference>
<dbReference type="InterPro" id="IPR023058">
    <property type="entry name" value="PPIase_PpiC_CS"/>
</dbReference>
<dbReference type="EC" id="5.2.1.8" evidence="11"/>
<comment type="catalytic activity">
    <reaction evidence="1 11">
        <text>[protein]-peptidylproline (omega=180) = [protein]-peptidylproline (omega=0)</text>
        <dbReference type="Rhea" id="RHEA:16237"/>
        <dbReference type="Rhea" id="RHEA-COMP:10747"/>
        <dbReference type="Rhea" id="RHEA-COMP:10748"/>
        <dbReference type="ChEBI" id="CHEBI:83833"/>
        <dbReference type="ChEBI" id="CHEBI:83834"/>
        <dbReference type="EC" id="5.2.1.8"/>
    </reaction>
</comment>
<evidence type="ECO:0000313" key="15">
    <source>
        <dbReference type="Proteomes" id="UP000315215"/>
    </source>
</evidence>
<dbReference type="PROSITE" id="PS01096">
    <property type="entry name" value="PPIC_PPIASE_1"/>
    <property type="match status" value="1"/>
</dbReference>
<sequence length="290" mass="32528">MKKFAIAVMATGVLTLAACSQQDNSEAVVESKAGDVTKEEFYNALQKESGETVLQELVMQKVLEDKYDVSDSEVDDQLKKLKDQYGDQFEAVLQQNGFEDEDAFKEVLRLNLLQEKAITEGIEVTEEEINEKYERMQTEVKASHILVSDEDTAKKVKKQLDEGKDFADLAKDFSTDTASAEKGGDLGFFGTGAMVPEFEDAAYSMEVGEISDPVQTDNGWHIIKVTDKRDVEDVEPLKDIKDDIKRQIANSKVDNAKAQEKLNKLIEDADVDVKIDDFKDLFKTEKATEE</sequence>
<dbReference type="InterPro" id="IPR027304">
    <property type="entry name" value="Trigger_fact/SurA_dom_sf"/>
</dbReference>
<keyword evidence="8 11" id="KW-0564">Palmitate</keyword>
<keyword evidence="15" id="KW-1185">Reference proteome</keyword>
<keyword evidence="12" id="KW-0175">Coiled coil</keyword>
<feature type="coiled-coil region" evidence="12">
    <location>
        <begin position="241"/>
        <end position="268"/>
    </location>
</feature>
<proteinExistence type="inferred from homology"/>
<dbReference type="PANTHER" id="PTHR47245:SF1">
    <property type="entry name" value="FOLDASE PROTEIN PRSA"/>
    <property type="match status" value="1"/>
</dbReference>
<accession>A0A516KEA1</accession>
<evidence type="ECO:0000256" key="4">
    <source>
        <dbReference type="ARBA" id="ARBA00022475"/>
    </source>
</evidence>
<evidence type="ECO:0000256" key="2">
    <source>
        <dbReference type="ARBA" id="ARBA00004193"/>
    </source>
</evidence>
<dbReference type="RefSeq" id="WP_143892575.1">
    <property type="nucleotide sequence ID" value="NZ_CP041666.1"/>
</dbReference>
<protein>
    <recommendedName>
        <fullName evidence="11">Foldase protein PrsA</fullName>
        <ecNumber evidence="11">5.2.1.8</ecNumber>
    </recommendedName>
</protein>
<keyword evidence="10 11" id="KW-0449">Lipoprotein</keyword>
<keyword evidence="5 11" id="KW-0732">Signal</keyword>
<dbReference type="SUPFAM" id="SSF109998">
    <property type="entry name" value="Triger factor/SurA peptide-binding domain-like"/>
    <property type="match status" value="1"/>
</dbReference>
<gene>
    <name evidence="11" type="primary">prsA</name>
    <name evidence="14" type="ORF">FN924_05730</name>
</gene>
<reference evidence="14 15" key="1">
    <citation type="submission" date="2019-07" db="EMBL/GenBank/DDBJ databases">
        <authorList>
            <person name="Li J."/>
        </authorList>
    </citation>
    <scope>NUCLEOTIDE SEQUENCE [LARGE SCALE GENOMIC DNA]</scope>
    <source>
        <strain evidence="14 15">TKL69</strain>
    </source>
</reference>
<evidence type="ECO:0000256" key="1">
    <source>
        <dbReference type="ARBA" id="ARBA00000971"/>
    </source>
</evidence>
<organism evidence="14 15">
    <name type="scientific">Radiobacillus deserti</name>
    <dbReference type="NCBI Taxonomy" id="2594883"/>
    <lineage>
        <taxon>Bacteria</taxon>
        <taxon>Bacillati</taxon>
        <taxon>Bacillota</taxon>
        <taxon>Bacilli</taxon>
        <taxon>Bacillales</taxon>
        <taxon>Bacillaceae</taxon>
        <taxon>Radiobacillus</taxon>
    </lineage>
</organism>
<comment type="similarity">
    <text evidence="3 11">Belongs to the PrsA family.</text>
</comment>
<evidence type="ECO:0000256" key="12">
    <source>
        <dbReference type="SAM" id="Coils"/>
    </source>
</evidence>
<dbReference type="Proteomes" id="UP000315215">
    <property type="component" value="Chromosome"/>
</dbReference>
<comment type="function">
    <text evidence="11">Plays a major role in protein secretion by helping the post-translocational extracellular folding of several secreted proteins.</text>
</comment>
<evidence type="ECO:0000256" key="6">
    <source>
        <dbReference type="ARBA" id="ARBA00023110"/>
    </source>
</evidence>
<evidence type="ECO:0000313" key="14">
    <source>
        <dbReference type="EMBL" id="QDP39719.1"/>
    </source>
</evidence>
<evidence type="ECO:0000256" key="5">
    <source>
        <dbReference type="ARBA" id="ARBA00022729"/>
    </source>
</evidence>
<dbReference type="InterPro" id="IPR050245">
    <property type="entry name" value="PrsA_foldase"/>
</dbReference>
<feature type="domain" description="PpiC" evidence="13">
    <location>
        <begin position="137"/>
        <end position="227"/>
    </location>
</feature>
<evidence type="ECO:0000256" key="7">
    <source>
        <dbReference type="ARBA" id="ARBA00023136"/>
    </source>
</evidence>
<evidence type="ECO:0000259" key="13">
    <source>
        <dbReference type="PROSITE" id="PS50198"/>
    </source>
</evidence>
<dbReference type="SUPFAM" id="SSF54534">
    <property type="entry name" value="FKBP-like"/>
    <property type="match status" value="1"/>
</dbReference>
<dbReference type="Gene3D" id="3.10.50.40">
    <property type="match status" value="1"/>
</dbReference>
<dbReference type="GO" id="GO:0003755">
    <property type="term" value="F:peptidyl-prolyl cis-trans isomerase activity"/>
    <property type="evidence" value="ECO:0007669"/>
    <property type="project" value="UniProtKB-UniRule"/>
</dbReference>
<evidence type="ECO:0000256" key="3">
    <source>
        <dbReference type="ARBA" id="ARBA00006071"/>
    </source>
</evidence>
<dbReference type="InterPro" id="IPR023059">
    <property type="entry name" value="Foldase_PrsA"/>
</dbReference>
<keyword evidence="6 11" id="KW-0697">Rotamase</keyword>
<dbReference type="Gene3D" id="1.10.3120.10">
    <property type="entry name" value="Trigger factor, C-terminal domain"/>
    <property type="match status" value="1"/>
</dbReference>
<dbReference type="PANTHER" id="PTHR47245">
    <property type="entry name" value="PEPTIDYLPROLYL ISOMERASE"/>
    <property type="match status" value="1"/>
</dbReference>
<dbReference type="GO" id="GO:0006457">
    <property type="term" value="P:protein folding"/>
    <property type="evidence" value="ECO:0007669"/>
    <property type="project" value="UniProtKB-UniRule"/>
</dbReference>
<dbReference type="AlphaFoldDB" id="A0A516KEA1"/>
<keyword evidence="4 11" id="KW-1003">Cell membrane</keyword>
<keyword evidence="7 11" id="KW-0472">Membrane</keyword>
<keyword evidence="9 11" id="KW-0413">Isomerase</keyword>
<evidence type="ECO:0000256" key="10">
    <source>
        <dbReference type="ARBA" id="ARBA00023288"/>
    </source>
</evidence>
<evidence type="ECO:0000256" key="11">
    <source>
        <dbReference type="HAMAP-Rule" id="MF_01145"/>
    </source>
</evidence>